<accession>A0A251S2Z3</accession>
<dbReference type="Gramene" id="mRNA:HanXRQr2_Chr16g0773441">
    <property type="protein sequence ID" value="mRNA:HanXRQr2_Chr16g0773441"/>
    <property type="gene ID" value="HanXRQr2_Chr16g0773441"/>
</dbReference>
<organism evidence="3 4">
    <name type="scientific">Helianthus annuus</name>
    <name type="common">Common sunflower</name>
    <dbReference type="NCBI Taxonomy" id="4232"/>
    <lineage>
        <taxon>Eukaryota</taxon>
        <taxon>Viridiplantae</taxon>
        <taxon>Streptophyta</taxon>
        <taxon>Embryophyta</taxon>
        <taxon>Tracheophyta</taxon>
        <taxon>Spermatophyta</taxon>
        <taxon>Magnoliopsida</taxon>
        <taxon>eudicotyledons</taxon>
        <taxon>Gunneridae</taxon>
        <taxon>Pentapetalae</taxon>
        <taxon>asterids</taxon>
        <taxon>campanulids</taxon>
        <taxon>Asterales</taxon>
        <taxon>Asteraceae</taxon>
        <taxon>Asteroideae</taxon>
        <taxon>Heliantheae alliance</taxon>
        <taxon>Heliantheae</taxon>
        <taxon>Helianthus</taxon>
    </lineage>
</organism>
<dbReference type="InParanoid" id="A0A251S2Z3"/>
<protein>
    <recommendedName>
        <fullName evidence="5">Transmembrane protein</fullName>
    </recommendedName>
</protein>
<evidence type="ECO:0000313" key="3">
    <source>
        <dbReference type="EMBL" id="OTF93038.1"/>
    </source>
</evidence>
<evidence type="ECO:0000313" key="4">
    <source>
        <dbReference type="Proteomes" id="UP000215914"/>
    </source>
</evidence>
<feature type="transmembrane region" description="Helical" evidence="1">
    <location>
        <begin position="78"/>
        <end position="103"/>
    </location>
</feature>
<dbReference type="EMBL" id="CM007905">
    <property type="protein sequence ID" value="OTF93038.1"/>
    <property type="molecule type" value="Genomic_DNA"/>
</dbReference>
<keyword evidence="4" id="KW-1185">Reference proteome</keyword>
<reference evidence="2 4" key="1">
    <citation type="journal article" date="2017" name="Nature">
        <title>The sunflower genome provides insights into oil metabolism, flowering and Asterid evolution.</title>
        <authorList>
            <person name="Badouin H."/>
            <person name="Gouzy J."/>
            <person name="Grassa C.J."/>
            <person name="Murat F."/>
            <person name="Staton S.E."/>
            <person name="Cottret L."/>
            <person name="Lelandais-Briere C."/>
            <person name="Owens G.L."/>
            <person name="Carrere S."/>
            <person name="Mayjonade B."/>
            <person name="Legrand L."/>
            <person name="Gill N."/>
            <person name="Kane N.C."/>
            <person name="Bowers J.E."/>
            <person name="Hubner S."/>
            <person name="Bellec A."/>
            <person name="Berard A."/>
            <person name="Berges H."/>
            <person name="Blanchet N."/>
            <person name="Boniface M.C."/>
            <person name="Brunel D."/>
            <person name="Catrice O."/>
            <person name="Chaidir N."/>
            <person name="Claudel C."/>
            <person name="Donnadieu C."/>
            <person name="Faraut T."/>
            <person name="Fievet G."/>
            <person name="Helmstetter N."/>
            <person name="King M."/>
            <person name="Knapp S.J."/>
            <person name="Lai Z."/>
            <person name="Le Paslier M.C."/>
            <person name="Lippi Y."/>
            <person name="Lorenzon L."/>
            <person name="Mandel J.R."/>
            <person name="Marage G."/>
            <person name="Marchand G."/>
            <person name="Marquand E."/>
            <person name="Bret-Mestries E."/>
            <person name="Morien E."/>
            <person name="Nambeesan S."/>
            <person name="Nguyen T."/>
            <person name="Pegot-Espagnet P."/>
            <person name="Pouilly N."/>
            <person name="Raftis F."/>
            <person name="Sallet E."/>
            <person name="Schiex T."/>
            <person name="Thomas J."/>
            <person name="Vandecasteele C."/>
            <person name="Vares D."/>
            <person name="Vear F."/>
            <person name="Vautrin S."/>
            <person name="Crespi M."/>
            <person name="Mangin B."/>
            <person name="Burke J.M."/>
            <person name="Salse J."/>
            <person name="Munos S."/>
            <person name="Vincourt P."/>
            <person name="Rieseberg L.H."/>
            <person name="Langlade N.B."/>
        </authorList>
    </citation>
    <scope>NUCLEOTIDE SEQUENCE [LARGE SCALE GENOMIC DNA]</scope>
    <source>
        <strain evidence="4">cv. SF193</strain>
        <tissue evidence="2">Leaves</tissue>
    </source>
</reference>
<name>A0A251S2Z3_HELAN</name>
<keyword evidence="1" id="KW-0472">Membrane</keyword>
<proteinExistence type="predicted"/>
<reference evidence="3" key="2">
    <citation type="submission" date="2017-02" db="EMBL/GenBank/DDBJ databases">
        <title>Sunflower complete genome.</title>
        <authorList>
            <person name="Langlade N."/>
            <person name="Munos S."/>
        </authorList>
    </citation>
    <scope>NUCLEOTIDE SEQUENCE [LARGE SCALE GENOMIC DNA]</scope>
    <source>
        <tissue evidence="3">Leaves</tissue>
    </source>
</reference>
<dbReference type="STRING" id="4232.A0A251S2Z3"/>
<dbReference type="AlphaFoldDB" id="A0A251S2Z3"/>
<dbReference type="EMBL" id="MNCJ02000331">
    <property type="protein sequence ID" value="KAF5762152.1"/>
    <property type="molecule type" value="Genomic_DNA"/>
</dbReference>
<keyword evidence="1" id="KW-0812">Transmembrane</keyword>
<sequence>MVATKSDRQKWIRATEMTKVDFRRDMNGDGDEEMKMEMKSQEKSVYMWGYLPGALPQRSLMLSPVEVRLPQSADSGRFWTDVCGGGCGFAMAISCLFVCYFVVRFVVEFVTGI</sequence>
<evidence type="ECO:0000313" key="2">
    <source>
        <dbReference type="EMBL" id="KAF5762152.1"/>
    </source>
</evidence>
<evidence type="ECO:0000256" key="1">
    <source>
        <dbReference type="SAM" id="Phobius"/>
    </source>
</evidence>
<gene>
    <name evidence="3" type="ORF">HannXRQ_Chr16g0528501</name>
    <name evidence="2" type="ORF">HanXRQr2_Chr16g0773441</name>
</gene>
<dbReference type="Proteomes" id="UP000215914">
    <property type="component" value="Chromosome 16"/>
</dbReference>
<keyword evidence="1" id="KW-1133">Transmembrane helix</keyword>
<evidence type="ECO:0008006" key="5">
    <source>
        <dbReference type="Google" id="ProtNLM"/>
    </source>
</evidence>
<reference evidence="2" key="3">
    <citation type="submission" date="2020-06" db="EMBL/GenBank/DDBJ databases">
        <title>Helianthus annuus Genome sequencing and assembly Release 2.</title>
        <authorList>
            <person name="Gouzy J."/>
            <person name="Langlade N."/>
            <person name="Munos S."/>
        </authorList>
    </citation>
    <scope>NUCLEOTIDE SEQUENCE</scope>
    <source>
        <tissue evidence="2">Leaves</tissue>
    </source>
</reference>